<protein>
    <submittedName>
        <fullName evidence="1">Uncharacterized protein</fullName>
    </submittedName>
</protein>
<sequence>MNRKILTQKTIDHVVNYLNEKRPSKFIQTSLLISSATLSRIRNISYNEEKNVYISYNIKDHSQFRKSHENNEIKKNRLNHSHVKNMIFYKNDSDMSDNLEKSEADEPLKIKETNLRFDANPKPNKLVHQSHVKLLTEIIMATSINEPKHDHEWLFNFLTSLFGEIRVKSIQTLVYSKICSSNPNFSNIAKILSTHEQRFFPLFIHLNHLEFLINV</sequence>
<dbReference type="Proteomes" id="UP000078046">
    <property type="component" value="Unassembled WGS sequence"/>
</dbReference>
<dbReference type="EMBL" id="LWCA01001335">
    <property type="protein sequence ID" value="OAF65352.1"/>
    <property type="molecule type" value="Genomic_DNA"/>
</dbReference>
<proteinExistence type="predicted"/>
<evidence type="ECO:0000313" key="1">
    <source>
        <dbReference type="EMBL" id="OAF65352.1"/>
    </source>
</evidence>
<comment type="caution">
    <text evidence="1">The sequence shown here is derived from an EMBL/GenBank/DDBJ whole genome shotgun (WGS) entry which is preliminary data.</text>
</comment>
<reference evidence="1 2" key="1">
    <citation type="submission" date="2016-04" db="EMBL/GenBank/DDBJ databases">
        <title>The genome of Intoshia linei affirms orthonectids as highly simplified spiralians.</title>
        <authorList>
            <person name="Mikhailov K.V."/>
            <person name="Slusarev G.S."/>
            <person name="Nikitin M.A."/>
            <person name="Logacheva M.D."/>
            <person name="Penin A."/>
            <person name="Aleoshin V."/>
            <person name="Panchin Y.V."/>
        </authorList>
    </citation>
    <scope>NUCLEOTIDE SEQUENCE [LARGE SCALE GENOMIC DNA]</scope>
    <source>
        <strain evidence="1">Intl2013</strain>
        <tissue evidence="1">Whole animal</tissue>
    </source>
</reference>
<gene>
    <name evidence="1" type="ORF">A3Q56_06943</name>
</gene>
<keyword evidence="2" id="KW-1185">Reference proteome</keyword>
<evidence type="ECO:0000313" key="2">
    <source>
        <dbReference type="Proteomes" id="UP000078046"/>
    </source>
</evidence>
<accession>A0A177AV02</accession>
<name>A0A177AV02_9BILA</name>
<organism evidence="1 2">
    <name type="scientific">Intoshia linei</name>
    <dbReference type="NCBI Taxonomy" id="1819745"/>
    <lineage>
        <taxon>Eukaryota</taxon>
        <taxon>Metazoa</taxon>
        <taxon>Spiralia</taxon>
        <taxon>Lophotrochozoa</taxon>
        <taxon>Mesozoa</taxon>
        <taxon>Orthonectida</taxon>
        <taxon>Rhopaluridae</taxon>
        <taxon>Intoshia</taxon>
    </lineage>
</organism>
<dbReference type="AlphaFoldDB" id="A0A177AV02"/>